<dbReference type="GO" id="GO:0004252">
    <property type="term" value="F:serine-type endopeptidase activity"/>
    <property type="evidence" value="ECO:0007669"/>
    <property type="project" value="InterPro"/>
</dbReference>
<dbReference type="PROSITE" id="PS00135">
    <property type="entry name" value="TRYPSIN_SER"/>
    <property type="match status" value="1"/>
</dbReference>
<dbReference type="InterPro" id="IPR000884">
    <property type="entry name" value="TSP1_rpt"/>
</dbReference>
<dbReference type="InterPro" id="IPR050127">
    <property type="entry name" value="Serine_Proteases_S1"/>
</dbReference>
<dbReference type="InParanoid" id="E2A336"/>
<reference evidence="9 10" key="1">
    <citation type="journal article" date="2010" name="Science">
        <title>Genomic comparison of the ants Camponotus floridanus and Harpegnathos saltator.</title>
        <authorList>
            <person name="Bonasio R."/>
            <person name="Zhang G."/>
            <person name="Ye C."/>
            <person name="Mutti N.S."/>
            <person name="Fang X."/>
            <person name="Qin N."/>
            <person name="Donahue G."/>
            <person name="Yang P."/>
            <person name="Li Q."/>
            <person name="Li C."/>
            <person name="Zhang P."/>
            <person name="Huang Z."/>
            <person name="Berger S.L."/>
            <person name="Reinberg D."/>
            <person name="Wang J."/>
            <person name="Liebig J."/>
        </authorList>
    </citation>
    <scope>NUCLEOTIDE SEQUENCE [LARGE SCALE GENOMIC DNA]</scope>
    <source>
        <strain evidence="10">C129</strain>
    </source>
</reference>
<dbReference type="Gene3D" id="2.40.10.10">
    <property type="entry name" value="Trypsin-like serine proteases"/>
    <property type="match status" value="1"/>
</dbReference>
<evidence type="ECO:0000259" key="8">
    <source>
        <dbReference type="PROSITE" id="PS50240"/>
    </source>
</evidence>
<proteinExistence type="predicted"/>
<evidence type="ECO:0000256" key="5">
    <source>
        <dbReference type="ARBA" id="ARBA00022825"/>
    </source>
</evidence>
<keyword evidence="5 7" id="KW-0720">Serine protease</keyword>
<dbReference type="InterPro" id="IPR001314">
    <property type="entry name" value="Peptidase_S1A"/>
</dbReference>
<evidence type="ECO:0000256" key="7">
    <source>
        <dbReference type="RuleBase" id="RU363034"/>
    </source>
</evidence>
<dbReference type="SMART" id="SM00020">
    <property type="entry name" value="Tryp_SPc"/>
    <property type="match status" value="1"/>
</dbReference>
<dbReference type="PANTHER" id="PTHR24264:SF65">
    <property type="entry name" value="SRCR DOMAIN-CONTAINING PROTEIN"/>
    <property type="match status" value="1"/>
</dbReference>
<dbReference type="SMART" id="SM00209">
    <property type="entry name" value="TSP1"/>
    <property type="match status" value="2"/>
</dbReference>
<dbReference type="InterPro" id="IPR043504">
    <property type="entry name" value="Peptidase_S1_PA_chymotrypsin"/>
</dbReference>
<evidence type="ECO:0000256" key="1">
    <source>
        <dbReference type="ARBA" id="ARBA00004613"/>
    </source>
</evidence>
<evidence type="ECO:0000256" key="4">
    <source>
        <dbReference type="ARBA" id="ARBA00022801"/>
    </source>
</evidence>
<dbReference type="InterPro" id="IPR009003">
    <property type="entry name" value="Peptidase_S1_PA"/>
</dbReference>
<dbReference type="AlphaFoldDB" id="E2A336"/>
<dbReference type="PANTHER" id="PTHR24264">
    <property type="entry name" value="TRYPSIN-RELATED"/>
    <property type="match status" value="1"/>
</dbReference>
<evidence type="ECO:0000256" key="2">
    <source>
        <dbReference type="ARBA" id="ARBA00022525"/>
    </source>
</evidence>
<gene>
    <name evidence="9" type="ORF">EAG_15980</name>
</gene>
<comment type="subcellular location">
    <subcellularLocation>
        <location evidence="1">Secreted</location>
    </subcellularLocation>
</comment>
<dbReference type="FunFam" id="2.40.10.10:FF:000003">
    <property type="entry name" value="Transmembrane serine protease 3"/>
    <property type="match status" value="1"/>
</dbReference>
<dbReference type="PRINTS" id="PR00722">
    <property type="entry name" value="CHYMOTRYPSIN"/>
</dbReference>
<protein>
    <submittedName>
        <fullName evidence="9">Coagulation factor X</fullName>
    </submittedName>
</protein>
<dbReference type="FunCoup" id="E2A336">
    <property type="interactions" value="9"/>
</dbReference>
<accession>E2A336</accession>
<dbReference type="MEROPS" id="S01.B77"/>
<name>E2A336_CAMFO</name>
<dbReference type="InterPro" id="IPR018114">
    <property type="entry name" value="TRYPSIN_HIS"/>
</dbReference>
<dbReference type="CDD" id="cd00190">
    <property type="entry name" value="Tryp_SPc"/>
    <property type="match status" value="1"/>
</dbReference>
<dbReference type="OrthoDB" id="10004439at2759"/>
<keyword evidence="4 7" id="KW-0378">Hydrolase</keyword>
<keyword evidence="2" id="KW-0964">Secreted</keyword>
<dbReference type="Proteomes" id="UP000000311">
    <property type="component" value="Unassembled WGS sequence"/>
</dbReference>
<dbReference type="GO" id="GO:0006508">
    <property type="term" value="P:proteolysis"/>
    <property type="evidence" value="ECO:0007669"/>
    <property type="project" value="UniProtKB-KW"/>
</dbReference>
<keyword evidence="6" id="KW-1015">Disulfide bond</keyword>
<evidence type="ECO:0000256" key="3">
    <source>
        <dbReference type="ARBA" id="ARBA00022670"/>
    </source>
</evidence>
<evidence type="ECO:0000256" key="6">
    <source>
        <dbReference type="ARBA" id="ARBA00023157"/>
    </source>
</evidence>
<dbReference type="PROSITE" id="PS50240">
    <property type="entry name" value="TRYPSIN_DOM"/>
    <property type="match status" value="1"/>
</dbReference>
<dbReference type="OMA" id="KPGICGR"/>
<organism evidence="10">
    <name type="scientific">Camponotus floridanus</name>
    <name type="common">Florida carpenter ant</name>
    <dbReference type="NCBI Taxonomy" id="104421"/>
    <lineage>
        <taxon>Eukaryota</taxon>
        <taxon>Metazoa</taxon>
        <taxon>Ecdysozoa</taxon>
        <taxon>Arthropoda</taxon>
        <taxon>Hexapoda</taxon>
        <taxon>Insecta</taxon>
        <taxon>Pterygota</taxon>
        <taxon>Neoptera</taxon>
        <taxon>Endopterygota</taxon>
        <taxon>Hymenoptera</taxon>
        <taxon>Apocrita</taxon>
        <taxon>Aculeata</taxon>
        <taxon>Formicoidea</taxon>
        <taxon>Formicidae</taxon>
        <taxon>Formicinae</taxon>
        <taxon>Camponotus</taxon>
    </lineage>
</organism>
<evidence type="ECO:0000313" key="9">
    <source>
        <dbReference type="EMBL" id="EFN72139.1"/>
    </source>
</evidence>
<keyword evidence="10" id="KW-1185">Reference proteome</keyword>
<dbReference type="GO" id="GO:0005615">
    <property type="term" value="C:extracellular space"/>
    <property type="evidence" value="ECO:0007669"/>
    <property type="project" value="TreeGrafter"/>
</dbReference>
<evidence type="ECO:0000313" key="10">
    <source>
        <dbReference type="Proteomes" id="UP000000311"/>
    </source>
</evidence>
<sequence length="492" mass="56838">MRRHGGQRPATIPSTNENKTFVFGIKGDIDYLHSTNQPSTVEYLPKNKATKLSHFTSWSEWSVCDRYCTQNRVRRCRLKENCGSTVLREERGCEHNREGRRRRCKHRRRHRRRDKGFHVIRDKRFQIPREPRHGKRRENIKEHSERHYGKWSKWSPCTRLCTTQRHKWCRKPGICGRDVIRESAYCYVDGSFCQRWINRKIHGSHEEDGENLVLDEFELNPNAVDSFAPDKNPNTWKCGIANSHKSARLSYFMRIIGGRPATPGSWPWQVAVLNRFREAFCGGTLVSPRWVLTAAHCIRKRLYVRIGEHDLTKKEGPELELRVDSVTIHPEYDADTVDNDVALLRLPIILTPSPSRGIACLPAPKQPLPTNQFCTIIGWGKSSVTDDYGTDVLHEVKVPIVSPETCRKVYIDYRITDNMFCAGYRRGKMDSCAGDSGGPLLCKDPRKPDHPWTIFGITSFGEGCGKRGKFGIYARLSNYVRWITKVIKQTDE</sequence>
<dbReference type="InterPro" id="IPR033116">
    <property type="entry name" value="TRYPSIN_SER"/>
</dbReference>
<dbReference type="EMBL" id="GL436272">
    <property type="protein sequence ID" value="EFN72139.1"/>
    <property type="molecule type" value="Genomic_DNA"/>
</dbReference>
<dbReference type="InterPro" id="IPR001254">
    <property type="entry name" value="Trypsin_dom"/>
</dbReference>
<dbReference type="SUPFAM" id="SSF50494">
    <property type="entry name" value="Trypsin-like serine proteases"/>
    <property type="match status" value="1"/>
</dbReference>
<dbReference type="Pfam" id="PF00089">
    <property type="entry name" value="Trypsin"/>
    <property type="match status" value="1"/>
</dbReference>
<dbReference type="PROSITE" id="PS00134">
    <property type="entry name" value="TRYPSIN_HIS"/>
    <property type="match status" value="1"/>
</dbReference>
<keyword evidence="3 7" id="KW-0645">Protease</keyword>
<feature type="domain" description="Peptidase S1" evidence="8">
    <location>
        <begin position="255"/>
        <end position="488"/>
    </location>
</feature>